<reference evidence="1" key="1">
    <citation type="submission" date="2021-01" db="EMBL/GenBank/DDBJ databases">
        <authorList>
            <person name="Corre E."/>
            <person name="Pelletier E."/>
            <person name="Niang G."/>
            <person name="Scheremetjew M."/>
            <person name="Finn R."/>
            <person name="Kale V."/>
            <person name="Holt S."/>
            <person name="Cochrane G."/>
            <person name="Meng A."/>
            <person name="Brown T."/>
            <person name="Cohen L."/>
        </authorList>
    </citation>
    <scope>NUCLEOTIDE SEQUENCE</scope>
    <source>
        <strain evidence="1">GSBS06</strain>
    </source>
</reference>
<sequence length="306" mass="34331">MVRGRVISGAGILFGLCSSAGFAFVKFKDDRFVDSNDSVDGKDENKPRQVIPWVISYLHAAAVSAIKQTEITVSAEPNVTEPNIKSSLEQCLLPLRQLVQKNSVVTSKTMNTNDENKNSHSYDRLTALVSIPESVPDFSGKWCVYLQEGEKGKADENSMDEMLSYLDTPYYLVCLNRLGNSCMEVKMSPSGEAIHEEHSKFGGLYTGNVDLVMDGSPRSFFHPLSRSKVTTRSTWREVTVAGKANPVIAAVSVIEYEKQELKQIVTRVLEDNNTIHINFKMKVKDKNHNNEIEIRELSSNRYMKRV</sequence>
<evidence type="ECO:0000313" key="1">
    <source>
        <dbReference type="EMBL" id="CAE0437665.1"/>
    </source>
</evidence>
<dbReference type="AlphaFoldDB" id="A0A7S3PG34"/>
<dbReference type="EMBL" id="HBIN01010589">
    <property type="protein sequence ID" value="CAE0437665.1"/>
    <property type="molecule type" value="Transcribed_RNA"/>
</dbReference>
<accession>A0A7S3PG34</accession>
<proteinExistence type="predicted"/>
<name>A0A7S3PG34_9STRA</name>
<organism evidence="1">
    <name type="scientific">Aplanochytrium stocchinoi</name>
    <dbReference type="NCBI Taxonomy" id="215587"/>
    <lineage>
        <taxon>Eukaryota</taxon>
        <taxon>Sar</taxon>
        <taxon>Stramenopiles</taxon>
        <taxon>Bigyra</taxon>
        <taxon>Labyrinthulomycetes</taxon>
        <taxon>Thraustochytrida</taxon>
        <taxon>Thraustochytriidae</taxon>
        <taxon>Aplanochytrium</taxon>
    </lineage>
</organism>
<protein>
    <submittedName>
        <fullName evidence="1">Uncharacterized protein</fullName>
    </submittedName>
</protein>
<gene>
    <name evidence="1" type="ORF">ASTO00021_LOCUS7922</name>
</gene>